<sequence length="513" mass="53993">MILKRHRSLAAGDSFGEDVTLDSLLARLATTRPDARAVVDPADRPVFTDGAPRRLTWAALDREVEKLSRALRSLDLGRDAVIALQMPNTVEQIVSFLAILRAGYVVTPIPLAWRQREIGQAFSRLGVKAVLTTSRSGSMRPGEVLCHAAFEAFSVRFILAYGRNVPDGVVPIEEQIDEFASEEFEKLPDRAGKPGQHLAAITWDAVAGGFVPVPRAHCDLLAAGLGYILEAGIGGADVIATTMFGTSLAGMATGLIASLLSGAPLVLHQPFSSRALAGALATEGATHVVLPGALVAGMARAGRLPTRPTRTVSAVWRTGERPSKITIASGGPILTDVITFGEIGLIAARREADGRPQPIPHGAVRLQRTTPLGRAMIETKVSNQGRLVLRGAMTPAANLPAATGAPTLNIDFDGWVDTGLPAALHDGDIRVGSVRNGVVRIGGLAFPRRATEDYLGIAATEAGTEAQFQHDPVFGEAVQTEGGAKLLASTLDMRGASPALYPRPESSSRAQVA</sequence>
<keyword evidence="3" id="KW-1185">Reference proteome</keyword>
<dbReference type="PANTHER" id="PTHR43767">
    <property type="entry name" value="LONG-CHAIN-FATTY-ACID--COA LIGASE"/>
    <property type="match status" value="1"/>
</dbReference>
<evidence type="ECO:0000313" key="3">
    <source>
        <dbReference type="Proteomes" id="UP001595796"/>
    </source>
</evidence>
<dbReference type="Proteomes" id="UP001595796">
    <property type="component" value="Unassembled WGS sequence"/>
</dbReference>
<dbReference type="InterPro" id="IPR000873">
    <property type="entry name" value="AMP-dep_synth/lig_dom"/>
</dbReference>
<dbReference type="Gene3D" id="3.40.50.12780">
    <property type="entry name" value="N-terminal domain of ligase-like"/>
    <property type="match status" value="2"/>
</dbReference>
<accession>A0ABV9Z4Z0</accession>
<dbReference type="InterPro" id="IPR050237">
    <property type="entry name" value="ATP-dep_AMP-bd_enzyme"/>
</dbReference>
<dbReference type="SUPFAM" id="SSF56801">
    <property type="entry name" value="Acetyl-CoA synthetase-like"/>
    <property type="match status" value="1"/>
</dbReference>
<dbReference type="EMBL" id="JBHSJF010000006">
    <property type="protein sequence ID" value="MFC5068755.1"/>
    <property type="molecule type" value="Genomic_DNA"/>
</dbReference>
<comment type="caution">
    <text evidence="2">The sequence shown here is derived from an EMBL/GenBank/DDBJ whole genome shotgun (WGS) entry which is preliminary data.</text>
</comment>
<organism evidence="2 3">
    <name type="scientific">Flaviflagellibacter deserti</name>
    <dbReference type="NCBI Taxonomy" id="2267266"/>
    <lineage>
        <taxon>Bacteria</taxon>
        <taxon>Pseudomonadati</taxon>
        <taxon>Pseudomonadota</taxon>
        <taxon>Alphaproteobacteria</taxon>
        <taxon>Hyphomicrobiales</taxon>
        <taxon>Flaviflagellibacter</taxon>
    </lineage>
</organism>
<dbReference type="PANTHER" id="PTHR43767:SF1">
    <property type="entry name" value="NONRIBOSOMAL PEPTIDE SYNTHASE PES1 (EUROFUNG)-RELATED"/>
    <property type="match status" value="1"/>
</dbReference>
<name>A0ABV9Z4Z0_9HYPH</name>
<feature type="domain" description="AMP-dependent synthetase/ligase" evidence="1">
    <location>
        <begin position="30"/>
        <end position="137"/>
    </location>
</feature>
<dbReference type="InterPro" id="IPR042099">
    <property type="entry name" value="ANL_N_sf"/>
</dbReference>
<dbReference type="Pfam" id="PF00501">
    <property type="entry name" value="AMP-binding"/>
    <property type="match status" value="1"/>
</dbReference>
<proteinExistence type="predicted"/>
<gene>
    <name evidence="2" type="ORF">ACFPFW_12120</name>
</gene>
<protein>
    <submittedName>
        <fullName evidence="2">AMP-binding protein</fullName>
    </submittedName>
</protein>
<evidence type="ECO:0000259" key="1">
    <source>
        <dbReference type="Pfam" id="PF00501"/>
    </source>
</evidence>
<reference evidence="3" key="1">
    <citation type="journal article" date="2019" name="Int. J. Syst. Evol. Microbiol.">
        <title>The Global Catalogue of Microorganisms (GCM) 10K type strain sequencing project: providing services to taxonomists for standard genome sequencing and annotation.</title>
        <authorList>
            <consortium name="The Broad Institute Genomics Platform"/>
            <consortium name="The Broad Institute Genome Sequencing Center for Infectious Disease"/>
            <person name="Wu L."/>
            <person name="Ma J."/>
        </authorList>
    </citation>
    <scope>NUCLEOTIDE SEQUENCE [LARGE SCALE GENOMIC DNA]</scope>
    <source>
        <strain evidence="3">CGMCC 1.16444</strain>
    </source>
</reference>
<evidence type="ECO:0000313" key="2">
    <source>
        <dbReference type="EMBL" id="MFC5068755.1"/>
    </source>
</evidence>
<dbReference type="RefSeq" id="WP_114956055.1">
    <property type="nucleotide sequence ID" value="NZ_JBHSJF010000006.1"/>
</dbReference>